<feature type="compositionally biased region" description="Pro residues" evidence="3">
    <location>
        <begin position="121"/>
        <end position="130"/>
    </location>
</feature>
<dbReference type="PROSITE" id="PS50106">
    <property type="entry name" value="PDZ"/>
    <property type="match status" value="1"/>
</dbReference>
<feature type="compositionally biased region" description="Basic and acidic residues" evidence="3">
    <location>
        <begin position="51"/>
        <end position="64"/>
    </location>
</feature>
<dbReference type="SUPFAM" id="SSF50156">
    <property type="entry name" value="PDZ domain-like"/>
    <property type="match status" value="1"/>
</dbReference>
<feature type="region of interest" description="Disordered" evidence="3">
    <location>
        <begin position="731"/>
        <end position="874"/>
    </location>
</feature>
<dbReference type="SMART" id="SM00239">
    <property type="entry name" value="C2"/>
    <property type="match status" value="1"/>
</dbReference>
<organism evidence="6 7">
    <name type="scientific">Labeo rohita</name>
    <name type="common">Indian major carp</name>
    <name type="synonym">Cyprinus rohita</name>
    <dbReference type="NCBI Taxonomy" id="84645"/>
    <lineage>
        <taxon>Eukaryota</taxon>
        <taxon>Metazoa</taxon>
        <taxon>Chordata</taxon>
        <taxon>Craniata</taxon>
        <taxon>Vertebrata</taxon>
        <taxon>Euteleostomi</taxon>
        <taxon>Actinopterygii</taxon>
        <taxon>Neopterygii</taxon>
        <taxon>Teleostei</taxon>
        <taxon>Ostariophysi</taxon>
        <taxon>Cypriniformes</taxon>
        <taxon>Cyprinidae</taxon>
        <taxon>Labeoninae</taxon>
        <taxon>Labeonini</taxon>
        <taxon>Labeo</taxon>
    </lineage>
</organism>
<feature type="compositionally biased region" description="Basic and acidic residues" evidence="3">
    <location>
        <begin position="371"/>
        <end position="381"/>
    </location>
</feature>
<dbReference type="PROSITE" id="PS50004">
    <property type="entry name" value="C2"/>
    <property type="match status" value="1"/>
</dbReference>
<dbReference type="Gene3D" id="2.30.42.10">
    <property type="match status" value="1"/>
</dbReference>
<dbReference type="Pfam" id="PF00595">
    <property type="entry name" value="PDZ"/>
    <property type="match status" value="1"/>
</dbReference>
<proteinExistence type="predicted"/>
<feature type="region of interest" description="Disordered" evidence="3">
    <location>
        <begin position="364"/>
        <end position="386"/>
    </location>
</feature>
<feature type="compositionally biased region" description="Basic and acidic residues" evidence="3">
    <location>
        <begin position="133"/>
        <end position="148"/>
    </location>
</feature>
<comment type="subcellular location">
    <subcellularLocation>
        <location evidence="2">Synapse</location>
    </subcellularLocation>
</comment>
<keyword evidence="1" id="KW-0770">Synapse</keyword>
<gene>
    <name evidence="6" type="ORF">ROHU_013545</name>
</gene>
<evidence type="ECO:0000259" key="4">
    <source>
        <dbReference type="PROSITE" id="PS50004"/>
    </source>
</evidence>
<feature type="compositionally biased region" description="Acidic residues" evidence="3">
    <location>
        <begin position="300"/>
        <end position="310"/>
    </location>
</feature>
<dbReference type="Gene3D" id="2.60.40.150">
    <property type="entry name" value="C2 domain"/>
    <property type="match status" value="1"/>
</dbReference>
<evidence type="ECO:0000313" key="7">
    <source>
        <dbReference type="Proteomes" id="UP000290572"/>
    </source>
</evidence>
<dbReference type="STRING" id="84645.A0A498LD74"/>
<feature type="region of interest" description="Disordered" evidence="3">
    <location>
        <begin position="40"/>
        <end position="86"/>
    </location>
</feature>
<accession>A0A498LD74</accession>
<sequence length="924" mass="104767">MQFETLRQFCSSVLSHFNGAFTPPQNILQTELLEQALSTIGKRSPSATRDPNQKYDQREEKAERSQYAPGEGGMPRSPSDYGAGDRQWRGGYGRSYEDAEVARNAYRARRGGWHSQEEYPPEPGFLPDGPPLSEHELQRQRQEEYQNRYRSDPNLARYPVKPQPYEEQMRMHAEVSRFRHERRHSDVSLAYTEMEEPLGPLRGPHYSPGPGHTHWRSNHSPPGVDSIHRQQHLDPVSAVRKSKREKMESMLRNDSLSSDQSESVRPPPPKPHKTKRGGKMRQVSLSSSEEELATTPEYTSCEDVEIESESVSEKGDSQRGKRQTFEQSHILSEGQKKMVRFGGHSLEEDAEWCEPQVKDSGVDTCSSTTLNEEHSHSEKHPVTWQPSKDGDRLIGRILLNKRMKDGSVPRDSGALLGLKVVGGKMTESGRLCAFITKVRKGSLADTVGHLRPGDQVLEWNGRQLQGATFKEVYNIILESKPEPQVELVVSRPIGDIPRIPESTHAQLESSSSSFESQKMERPSISVTSPMSPGVLRDAPQYLSGQLTVKLWYDKVGHQLIVTILGAKDLPSREDGRPRNPYVKIYFLPDRSDKSKRRTKTVKKSLEPKWNQTFMYSPVHRREFRERMLEITLWDQARVREEESEFLGEILIELETALLDDEPHWYKLQTHDVSSVPLPKSSPCLQRRALHGDSPTRRLQRSQRISDSEFSDYDCEDGVGVVSDYRNGRDLQSSTLSVPEQVLSSNHCSRSADINRARSRSPSMPPSQRNYGAPDRHEYHHRSRSADQRSALERPMYSRSRSTERPPDSPHMRSSMPSLPSGHSAPPSPALSRAHPRGGSVQTSPTGTPVNSRRGRQLPQLPPKGTLERSAMDVEERTRQMKLKMNKYKQGTGSDSRLEQDYHKATAFGKGPSAWRKPLGQVFGQ</sequence>
<dbReference type="GO" id="GO:0042391">
    <property type="term" value="P:regulation of membrane potential"/>
    <property type="evidence" value="ECO:0007669"/>
    <property type="project" value="TreeGrafter"/>
</dbReference>
<dbReference type="CDD" id="cd06714">
    <property type="entry name" value="PDZ_RIM-like"/>
    <property type="match status" value="1"/>
</dbReference>
<dbReference type="GO" id="GO:0031267">
    <property type="term" value="F:small GTPase binding"/>
    <property type="evidence" value="ECO:0007669"/>
    <property type="project" value="InterPro"/>
</dbReference>
<feature type="compositionally biased region" description="Basic and acidic residues" evidence="3">
    <location>
        <begin position="800"/>
        <end position="810"/>
    </location>
</feature>
<feature type="region of interest" description="Disordered" evidence="3">
    <location>
        <begin position="192"/>
        <end position="333"/>
    </location>
</feature>
<dbReference type="InterPro" id="IPR035892">
    <property type="entry name" value="C2_domain_sf"/>
</dbReference>
<dbReference type="SMART" id="SM00228">
    <property type="entry name" value="PDZ"/>
    <property type="match status" value="1"/>
</dbReference>
<feature type="compositionally biased region" description="Basic and acidic residues" evidence="3">
    <location>
        <begin position="865"/>
        <end position="874"/>
    </location>
</feature>
<feature type="compositionally biased region" description="Basic residues" evidence="3">
    <location>
        <begin position="270"/>
        <end position="279"/>
    </location>
</feature>
<feature type="region of interest" description="Disordered" evidence="3">
    <location>
        <begin position="499"/>
        <end position="530"/>
    </location>
</feature>
<feature type="compositionally biased region" description="Polar residues" evidence="3">
    <location>
        <begin position="731"/>
        <end position="748"/>
    </location>
</feature>
<dbReference type="FunFam" id="2.30.42.10:FF:000003">
    <property type="entry name" value="Regulating synaptic membrane exocytosis protein 1, putative"/>
    <property type="match status" value="1"/>
</dbReference>
<dbReference type="InterPro" id="IPR000008">
    <property type="entry name" value="C2_dom"/>
</dbReference>
<reference evidence="6 7" key="1">
    <citation type="submission" date="2018-03" db="EMBL/GenBank/DDBJ databases">
        <title>Draft genome sequence of Rohu Carp (Labeo rohita).</title>
        <authorList>
            <person name="Das P."/>
            <person name="Kushwaha B."/>
            <person name="Joshi C.G."/>
            <person name="Kumar D."/>
            <person name="Nagpure N.S."/>
            <person name="Sahoo L."/>
            <person name="Das S.P."/>
            <person name="Bit A."/>
            <person name="Patnaik S."/>
            <person name="Meher P.K."/>
            <person name="Jayasankar P."/>
            <person name="Koringa P.G."/>
            <person name="Patel N.V."/>
            <person name="Hinsu A.T."/>
            <person name="Kumar R."/>
            <person name="Pandey M."/>
            <person name="Agarwal S."/>
            <person name="Srivastava S."/>
            <person name="Singh M."/>
            <person name="Iquebal M.A."/>
            <person name="Jaiswal S."/>
            <person name="Angadi U.B."/>
            <person name="Kumar N."/>
            <person name="Raza M."/>
            <person name="Shah T.M."/>
            <person name="Rai A."/>
            <person name="Jena J.K."/>
        </authorList>
    </citation>
    <scope>NUCLEOTIDE SEQUENCE [LARGE SCALE GENOMIC DNA]</scope>
    <source>
        <strain evidence="6">DASCIFA01</strain>
        <tissue evidence="6">Testis</tissue>
    </source>
</reference>
<dbReference type="InterPro" id="IPR039032">
    <property type="entry name" value="Rim-like"/>
</dbReference>
<dbReference type="GO" id="GO:0050806">
    <property type="term" value="P:positive regulation of synaptic transmission"/>
    <property type="evidence" value="ECO:0007669"/>
    <property type="project" value="TreeGrafter"/>
</dbReference>
<evidence type="ECO:0000313" key="6">
    <source>
        <dbReference type="EMBL" id="RXN03265.1"/>
    </source>
</evidence>
<dbReference type="GO" id="GO:0048167">
    <property type="term" value="P:regulation of synaptic plasticity"/>
    <property type="evidence" value="ECO:0007669"/>
    <property type="project" value="TreeGrafter"/>
</dbReference>
<feature type="compositionally biased region" description="Basic and acidic residues" evidence="3">
    <location>
        <begin position="773"/>
        <end position="791"/>
    </location>
</feature>
<dbReference type="InterPro" id="IPR001478">
    <property type="entry name" value="PDZ"/>
</dbReference>
<keyword evidence="7" id="KW-1185">Reference proteome</keyword>
<feature type="region of interest" description="Disordered" evidence="3">
    <location>
        <begin position="111"/>
        <end position="148"/>
    </location>
</feature>
<feature type="compositionally biased region" description="Polar residues" evidence="3">
    <location>
        <begin position="839"/>
        <end position="850"/>
    </location>
</feature>
<dbReference type="PANTHER" id="PTHR12157:SF15">
    <property type="entry name" value="REGULATING SYNAPTIC MEMBRANE EXOCYTOSIS PROTEIN 2"/>
    <property type="match status" value="1"/>
</dbReference>
<dbReference type="EMBL" id="QBIY01013485">
    <property type="protein sequence ID" value="RXN03265.1"/>
    <property type="molecule type" value="Genomic_DNA"/>
</dbReference>
<evidence type="ECO:0000256" key="1">
    <source>
        <dbReference type="ARBA" id="ARBA00023018"/>
    </source>
</evidence>
<evidence type="ECO:0000256" key="2">
    <source>
        <dbReference type="ARBA" id="ARBA00034103"/>
    </source>
</evidence>
<dbReference type="SUPFAM" id="SSF49562">
    <property type="entry name" value="C2 domain (Calcium/lipid-binding domain, CaLB)"/>
    <property type="match status" value="1"/>
</dbReference>
<feature type="compositionally biased region" description="Polar residues" evidence="3">
    <location>
        <begin position="252"/>
        <end position="263"/>
    </location>
</feature>
<protein>
    <submittedName>
        <fullName evidence="6">Regulating synaptic membrane exocytosis 2-like protein</fullName>
    </submittedName>
</protein>
<dbReference type="GO" id="GO:0044325">
    <property type="term" value="F:transmembrane transporter binding"/>
    <property type="evidence" value="ECO:0007669"/>
    <property type="project" value="TreeGrafter"/>
</dbReference>
<dbReference type="FunFam" id="2.60.40.150:FF:000003">
    <property type="entry name" value="Regulating synaptic membrane exocytosis protein 2"/>
    <property type="match status" value="1"/>
</dbReference>
<dbReference type="InterPro" id="IPR036034">
    <property type="entry name" value="PDZ_sf"/>
</dbReference>
<dbReference type="Pfam" id="PF00168">
    <property type="entry name" value="C2"/>
    <property type="match status" value="1"/>
</dbReference>
<feature type="compositionally biased region" description="Low complexity" evidence="3">
    <location>
        <begin position="759"/>
        <end position="768"/>
    </location>
</feature>
<feature type="domain" description="PDZ" evidence="5">
    <location>
        <begin position="396"/>
        <end position="491"/>
    </location>
</feature>
<dbReference type="PANTHER" id="PTHR12157">
    <property type="entry name" value="REGULATING SYNAPTIC MEMBRANE EXOCYTOSIS PROTEIN"/>
    <property type="match status" value="1"/>
</dbReference>
<dbReference type="GO" id="GO:0042734">
    <property type="term" value="C:presynaptic membrane"/>
    <property type="evidence" value="ECO:0007669"/>
    <property type="project" value="TreeGrafter"/>
</dbReference>
<name>A0A498LD74_LABRO</name>
<dbReference type="GO" id="GO:0048788">
    <property type="term" value="C:cytoskeleton of presynaptic active zone"/>
    <property type="evidence" value="ECO:0007669"/>
    <property type="project" value="TreeGrafter"/>
</dbReference>
<comment type="caution">
    <text evidence="6">The sequence shown here is derived from an EMBL/GenBank/DDBJ whole genome shotgun (WGS) entry which is preliminary data.</text>
</comment>
<dbReference type="CDD" id="cd04031">
    <property type="entry name" value="C2A_RIM1alpha"/>
    <property type="match status" value="1"/>
</dbReference>
<evidence type="ECO:0000259" key="5">
    <source>
        <dbReference type="PROSITE" id="PS50106"/>
    </source>
</evidence>
<dbReference type="AlphaFoldDB" id="A0A498LD74"/>
<evidence type="ECO:0000256" key="3">
    <source>
        <dbReference type="SAM" id="MobiDB-lite"/>
    </source>
</evidence>
<feature type="region of interest" description="Disordered" evidence="3">
    <location>
        <begin position="686"/>
        <end position="710"/>
    </location>
</feature>
<dbReference type="GO" id="GO:0048791">
    <property type="term" value="P:calcium ion-regulated exocytosis of neurotransmitter"/>
    <property type="evidence" value="ECO:0007669"/>
    <property type="project" value="TreeGrafter"/>
</dbReference>
<feature type="domain" description="C2" evidence="4">
    <location>
        <begin position="542"/>
        <end position="665"/>
    </location>
</feature>
<dbReference type="Proteomes" id="UP000290572">
    <property type="component" value="Unassembled WGS sequence"/>
</dbReference>
<dbReference type="GO" id="GO:2000300">
    <property type="term" value="P:regulation of synaptic vesicle exocytosis"/>
    <property type="evidence" value="ECO:0007669"/>
    <property type="project" value="TreeGrafter"/>
</dbReference>